<name>A0A137SH96_9GAMM</name>
<evidence type="ECO:0000256" key="1">
    <source>
        <dbReference type="ARBA" id="ARBA00003280"/>
    </source>
</evidence>
<reference evidence="18" key="1">
    <citation type="submission" date="2015-12" db="EMBL/GenBank/DDBJ databases">
        <authorList>
            <person name="Lima A."/>
            <person name="Farahani Zayas N."/>
            <person name="Castro Da Silva M.A."/>
            <person name="Cabral A."/>
            <person name="Pessatti M.L."/>
        </authorList>
    </citation>
    <scope>NUCLEOTIDE SEQUENCE [LARGE SCALE GENOMIC DNA]</scope>
    <source>
        <strain evidence="18">LAMA 842</strain>
    </source>
</reference>
<evidence type="ECO:0000256" key="15">
    <source>
        <dbReference type="ARBA" id="ARBA00033028"/>
    </source>
</evidence>
<evidence type="ECO:0000256" key="14">
    <source>
        <dbReference type="ARBA" id="ARBA00031542"/>
    </source>
</evidence>
<evidence type="ECO:0000256" key="10">
    <source>
        <dbReference type="ARBA" id="ARBA00023098"/>
    </source>
</evidence>
<dbReference type="GO" id="GO:0016042">
    <property type="term" value="P:lipid catabolic process"/>
    <property type="evidence" value="ECO:0007669"/>
    <property type="project" value="UniProtKB-KW"/>
</dbReference>
<evidence type="ECO:0000256" key="11">
    <source>
        <dbReference type="ARBA" id="ARBA00023136"/>
    </source>
</evidence>
<dbReference type="PATRIC" id="fig|1306954.6.peg.1616"/>
<comment type="caution">
    <text evidence="17">The sequence shown here is derived from an EMBL/GenBank/DDBJ whole genome shotgun (WGS) entry which is preliminary data.</text>
</comment>
<comment type="subcellular location">
    <subcellularLocation>
        <location evidence="2">Cell inner membrane</location>
        <topology evidence="2">Single-pass membrane protein</topology>
        <orientation evidence="2">Periplasmic side</orientation>
    </subcellularLocation>
</comment>
<keyword evidence="5" id="KW-1003">Cell membrane</keyword>
<dbReference type="AlphaFoldDB" id="A0A137SH96"/>
<comment type="similarity">
    <text evidence="3">Belongs to the lipase chaperone family.</text>
</comment>
<evidence type="ECO:0000256" key="4">
    <source>
        <dbReference type="ARBA" id="ARBA00019692"/>
    </source>
</evidence>
<dbReference type="GO" id="GO:0006457">
    <property type="term" value="P:protein folding"/>
    <property type="evidence" value="ECO:0007669"/>
    <property type="project" value="InterPro"/>
</dbReference>
<proteinExistence type="inferred from homology"/>
<keyword evidence="12" id="KW-0143">Chaperone</keyword>
<protein>
    <recommendedName>
        <fullName evidence="4">Lipase chaperone</fullName>
    </recommendedName>
    <alternativeName>
        <fullName evidence="15">Lipase foldase</fullName>
    </alternativeName>
    <alternativeName>
        <fullName evidence="13">Lipase helper protein</fullName>
    </alternativeName>
    <alternativeName>
        <fullName evidence="14">Lipase modulator</fullName>
    </alternativeName>
</protein>
<comment type="function">
    <text evidence="1">May be involved in the folding of the extracellular lipase during its passage through the periplasm.</text>
</comment>
<keyword evidence="10" id="KW-0443">Lipid metabolism</keyword>
<keyword evidence="8" id="KW-0442">Lipid degradation</keyword>
<evidence type="ECO:0000256" key="13">
    <source>
        <dbReference type="ARBA" id="ARBA00030948"/>
    </source>
</evidence>
<dbReference type="Proteomes" id="UP000070282">
    <property type="component" value="Unassembled WGS sequence"/>
</dbReference>
<dbReference type="GO" id="GO:0005886">
    <property type="term" value="C:plasma membrane"/>
    <property type="evidence" value="ECO:0007669"/>
    <property type="project" value="UniProtKB-SubCell"/>
</dbReference>
<sequence>MVHRVGIFALGALLAVVAGFWLFADGGQGLPGAGIENVGQQTAGRSVALPEEVAGSSSAEDSVPPLPRDERISDIDVDGSVRVDMNGNLVLDPSLRRFLDFYIGLTGDQVHGEALRQRLAAEMRQRGISAQVQLEVLEILDDYLAYRGASEALAVRRSGNVEDLQAVLDELKDLRRKHLGPDVAEGFFGAEEARLRLMLDRQRILADESLSGHERDQALAQVDQLLPEFSVQTRRRSEAVVSTSLKVSEMREQGASEEEVRAVRLEAYGPEATQRLSRLDEQRAQWQSRVAEYRRQKALIDQAGGLTAEDRQAEVEALRVRMFETEHERRRISALDRAGDDGA</sequence>
<keyword evidence="7" id="KW-0812">Transmembrane</keyword>
<evidence type="ECO:0000256" key="6">
    <source>
        <dbReference type="ARBA" id="ARBA00022519"/>
    </source>
</evidence>
<keyword evidence="9" id="KW-1133">Transmembrane helix</keyword>
<evidence type="ECO:0000256" key="12">
    <source>
        <dbReference type="ARBA" id="ARBA00023186"/>
    </source>
</evidence>
<evidence type="ECO:0000256" key="16">
    <source>
        <dbReference type="SAM" id="MobiDB-lite"/>
    </source>
</evidence>
<gene>
    <name evidence="17" type="ORF">J122_666</name>
</gene>
<evidence type="ECO:0000256" key="8">
    <source>
        <dbReference type="ARBA" id="ARBA00022963"/>
    </source>
</evidence>
<evidence type="ECO:0000256" key="5">
    <source>
        <dbReference type="ARBA" id="ARBA00022475"/>
    </source>
</evidence>
<evidence type="ECO:0000256" key="7">
    <source>
        <dbReference type="ARBA" id="ARBA00022692"/>
    </source>
</evidence>
<keyword evidence="6" id="KW-0997">Cell inner membrane</keyword>
<evidence type="ECO:0000256" key="3">
    <source>
        <dbReference type="ARBA" id="ARBA00010358"/>
    </source>
</evidence>
<dbReference type="EMBL" id="LOCO01000002">
    <property type="protein sequence ID" value="KXO11790.1"/>
    <property type="molecule type" value="Genomic_DNA"/>
</dbReference>
<dbReference type="SUPFAM" id="SSF158855">
    <property type="entry name" value="Lipase chaperone-like"/>
    <property type="match status" value="1"/>
</dbReference>
<keyword evidence="18" id="KW-1185">Reference proteome</keyword>
<dbReference type="GO" id="GO:0051082">
    <property type="term" value="F:unfolded protein binding"/>
    <property type="evidence" value="ECO:0007669"/>
    <property type="project" value="InterPro"/>
</dbReference>
<dbReference type="Pfam" id="PF03280">
    <property type="entry name" value="Lipase_chap"/>
    <property type="match status" value="1"/>
</dbReference>
<dbReference type="RefSeq" id="WP_061331092.1">
    <property type="nucleotide sequence ID" value="NZ_LOCO01000002.1"/>
</dbReference>
<evidence type="ECO:0000313" key="17">
    <source>
        <dbReference type="EMBL" id="KXO11790.1"/>
    </source>
</evidence>
<organism evidence="17 18">
    <name type="scientific">Marinobacter excellens LAMA 842</name>
    <dbReference type="NCBI Taxonomy" id="1306954"/>
    <lineage>
        <taxon>Bacteria</taxon>
        <taxon>Pseudomonadati</taxon>
        <taxon>Pseudomonadota</taxon>
        <taxon>Gammaproteobacteria</taxon>
        <taxon>Pseudomonadales</taxon>
        <taxon>Marinobacteraceae</taxon>
        <taxon>Marinobacter</taxon>
    </lineage>
</organism>
<evidence type="ECO:0000256" key="2">
    <source>
        <dbReference type="ARBA" id="ARBA00004383"/>
    </source>
</evidence>
<evidence type="ECO:0000313" key="18">
    <source>
        <dbReference type="Proteomes" id="UP000070282"/>
    </source>
</evidence>
<feature type="region of interest" description="Disordered" evidence="16">
    <location>
        <begin position="50"/>
        <end position="70"/>
    </location>
</feature>
<evidence type="ECO:0000256" key="9">
    <source>
        <dbReference type="ARBA" id="ARBA00022989"/>
    </source>
</evidence>
<accession>A0A137SH96</accession>
<keyword evidence="11" id="KW-0472">Membrane</keyword>
<dbReference type="InterPro" id="IPR004961">
    <property type="entry name" value="Lipase_chaperone"/>
</dbReference>